<reference evidence="1 2" key="1">
    <citation type="submission" date="2024-01" db="EMBL/GenBank/DDBJ databases">
        <authorList>
            <person name="Botero Cardona J."/>
        </authorList>
    </citation>
    <scope>NUCLEOTIDE SEQUENCE [LARGE SCALE GENOMIC DNA]</scope>
    <source>
        <strain evidence="1 2">LMG 33000</strain>
    </source>
</reference>
<keyword evidence="1" id="KW-0489">Methyltransferase</keyword>
<proteinExistence type="predicted"/>
<dbReference type="Pfam" id="PF04816">
    <property type="entry name" value="TrmK"/>
    <property type="match status" value="1"/>
</dbReference>
<dbReference type="PANTHER" id="PTHR38451:SF1">
    <property type="entry name" value="TRNA (ADENINE(22)-N(1))-METHYLTRANSFERASE"/>
    <property type="match status" value="1"/>
</dbReference>
<dbReference type="Proteomes" id="UP001314241">
    <property type="component" value="Unassembled WGS sequence"/>
</dbReference>
<dbReference type="PIRSF" id="PIRSF018637">
    <property type="entry name" value="TrmK"/>
    <property type="match status" value="1"/>
</dbReference>
<sequence length="233" mass="26243">MTAPVHLSPRLQAVSNYVKPKASLADIGSDHAYLPAFLLSQKVISHAIAGEVALGPLENARREIVAAGLQGSLIARQANGLDAITSADHVDTVVIAGMGGLLIADIMERDFKTHNQRQFPYLILQPNNNERAVRKWLIEHHYCLMSETIVQEDEHYYEIIYAVPGHQELDLLDLKYGPYLRRERSEAFQRKWNGEVKRINLILGRLAQAEKEDSTPYRQWAAEVRQIQGVLQG</sequence>
<evidence type="ECO:0000313" key="2">
    <source>
        <dbReference type="Proteomes" id="UP001314241"/>
    </source>
</evidence>
<dbReference type="PANTHER" id="PTHR38451">
    <property type="entry name" value="TRNA (ADENINE(22)-N(1))-METHYLTRANSFERASE"/>
    <property type="match status" value="1"/>
</dbReference>
<dbReference type="RefSeq" id="WP_349641399.1">
    <property type="nucleotide sequence ID" value="NZ_CAWVOH010000001.1"/>
</dbReference>
<keyword evidence="1" id="KW-0808">Transferase</keyword>
<dbReference type="GO" id="GO:0160105">
    <property type="term" value="F:tRNA (adenine(22)-N1)-methyltransferase activity"/>
    <property type="evidence" value="ECO:0007669"/>
    <property type="project" value="UniProtKB-EC"/>
</dbReference>
<dbReference type="EC" id="2.1.1.217" evidence="1"/>
<accession>A0ABP0EQ83</accession>
<dbReference type="InterPro" id="IPR006901">
    <property type="entry name" value="TrmK"/>
</dbReference>
<protein>
    <submittedName>
        <fullName evidence="1">tRNA A22 N1-methylase (TrmK)</fullName>
        <ecNumber evidence="1">2.1.1.217</ecNumber>
    </submittedName>
</protein>
<dbReference type="GO" id="GO:0032259">
    <property type="term" value="P:methylation"/>
    <property type="evidence" value="ECO:0007669"/>
    <property type="project" value="UniProtKB-KW"/>
</dbReference>
<comment type="caution">
    <text evidence="1">The sequence shown here is derived from an EMBL/GenBank/DDBJ whole genome shotgun (WGS) entry which is preliminary data.</text>
</comment>
<dbReference type="InterPro" id="IPR029063">
    <property type="entry name" value="SAM-dependent_MTases_sf"/>
</dbReference>
<dbReference type="EMBL" id="CAWVOH010000001">
    <property type="protein sequence ID" value="CAK8053850.1"/>
    <property type="molecule type" value="Genomic_DNA"/>
</dbReference>
<keyword evidence="2" id="KW-1185">Reference proteome</keyword>
<organism evidence="1 2">
    <name type="scientific">Eupransor demetentiae</name>
    <dbReference type="NCBI Taxonomy" id="3109584"/>
    <lineage>
        <taxon>Bacteria</taxon>
        <taxon>Bacillati</taxon>
        <taxon>Bacillota</taxon>
        <taxon>Bacilli</taxon>
        <taxon>Lactobacillales</taxon>
        <taxon>Lactobacillaceae</taxon>
        <taxon>Eupransor</taxon>
    </lineage>
</organism>
<dbReference type="Gene3D" id="3.40.50.150">
    <property type="entry name" value="Vaccinia Virus protein VP39"/>
    <property type="match status" value="1"/>
</dbReference>
<dbReference type="Gene3D" id="1.10.287.1890">
    <property type="match status" value="1"/>
</dbReference>
<name>A0ABP0EQ83_9LACO</name>
<evidence type="ECO:0000313" key="1">
    <source>
        <dbReference type="EMBL" id="CAK8053850.1"/>
    </source>
</evidence>
<gene>
    <name evidence="1" type="ORF">R54876_GBNLAHCA_00409</name>
</gene>
<dbReference type="SUPFAM" id="SSF53335">
    <property type="entry name" value="S-adenosyl-L-methionine-dependent methyltransferases"/>
    <property type="match status" value="1"/>
</dbReference>